<accession>A0A835H9U0</accession>
<feature type="domain" description="DUF2828" evidence="2">
    <location>
        <begin position="10"/>
        <end position="183"/>
    </location>
</feature>
<evidence type="ECO:0000313" key="4">
    <source>
        <dbReference type="Proteomes" id="UP000631114"/>
    </source>
</evidence>
<organism evidence="3 4">
    <name type="scientific">Coptis chinensis</name>
    <dbReference type="NCBI Taxonomy" id="261450"/>
    <lineage>
        <taxon>Eukaryota</taxon>
        <taxon>Viridiplantae</taxon>
        <taxon>Streptophyta</taxon>
        <taxon>Embryophyta</taxon>
        <taxon>Tracheophyta</taxon>
        <taxon>Spermatophyta</taxon>
        <taxon>Magnoliopsida</taxon>
        <taxon>Ranunculales</taxon>
        <taxon>Ranunculaceae</taxon>
        <taxon>Coptidoideae</taxon>
        <taxon>Coptis</taxon>
    </lineage>
</organism>
<protein>
    <recommendedName>
        <fullName evidence="2">DUF2828 domain-containing protein</fullName>
    </recommendedName>
</protein>
<dbReference type="Proteomes" id="UP000631114">
    <property type="component" value="Unassembled WGS sequence"/>
</dbReference>
<reference evidence="3 4" key="1">
    <citation type="submission" date="2020-10" db="EMBL/GenBank/DDBJ databases">
        <title>The Coptis chinensis genome and diversification of protoberbering-type alkaloids.</title>
        <authorList>
            <person name="Wang B."/>
            <person name="Shu S."/>
            <person name="Song C."/>
            <person name="Liu Y."/>
        </authorList>
    </citation>
    <scope>NUCLEOTIDE SEQUENCE [LARGE SCALE GENOMIC DNA]</scope>
    <source>
        <strain evidence="3">HL-2020</strain>
        <tissue evidence="3">Leaf</tissue>
    </source>
</reference>
<dbReference type="AlphaFoldDB" id="A0A835H9U0"/>
<evidence type="ECO:0000256" key="1">
    <source>
        <dbReference type="SAM" id="MobiDB-lite"/>
    </source>
</evidence>
<gene>
    <name evidence="3" type="ORF">IFM89_009723</name>
</gene>
<feature type="region of interest" description="Disordered" evidence="1">
    <location>
        <begin position="232"/>
        <end position="289"/>
    </location>
</feature>
<dbReference type="PANTHER" id="PTHR31373">
    <property type="entry name" value="OS06G0652100 PROTEIN"/>
    <property type="match status" value="1"/>
</dbReference>
<dbReference type="InterPro" id="IPR011205">
    <property type="entry name" value="UCP015417_vWA"/>
</dbReference>
<name>A0A835H9U0_9MAGN</name>
<sequence>MHNNEIIIGRLLHDSVSQVFAEELTSDLKLLNSGEVSQISFVSKWCPSLYSFFDRYTLLCENIAKRVFPSETYQEYERVKEGHYDYEVRDRLQKEVLLPLRQVLELLEVYMSGHQWNAIPYNRVSSVAMRLYSNSFREHDQLRFSEFLGKVERGKANVSAEVLLPHEIIESLRCYGDGGKLKEENMVKRLFVLSDMEFDQASTNSWETDYEAIQRKFSENGLFYHRAFHDEEKPEKEEDKEYEDEWLRDPYCYEKNNDESSTDSDDEDDGDDGDDENEDNDEDEDEDED</sequence>
<dbReference type="OrthoDB" id="1710356at2759"/>
<feature type="compositionally biased region" description="Acidic residues" evidence="1">
    <location>
        <begin position="260"/>
        <end position="289"/>
    </location>
</feature>
<dbReference type="InterPro" id="IPR058580">
    <property type="entry name" value="DUF2828"/>
</dbReference>
<proteinExistence type="predicted"/>
<dbReference type="PANTHER" id="PTHR31373:SF17">
    <property type="entry name" value="OS06G0652100 PROTEIN"/>
    <property type="match status" value="1"/>
</dbReference>
<dbReference type="Pfam" id="PF11443">
    <property type="entry name" value="DUF2828"/>
    <property type="match status" value="1"/>
</dbReference>
<feature type="compositionally biased region" description="Basic and acidic residues" evidence="1">
    <location>
        <begin position="232"/>
        <end position="258"/>
    </location>
</feature>
<dbReference type="EMBL" id="JADFTS010000007">
    <property type="protein sequence ID" value="KAF9596375.1"/>
    <property type="molecule type" value="Genomic_DNA"/>
</dbReference>
<comment type="caution">
    <text evidence="3">The sequence shown here is derived from an EMBL/GenBank/DDBJ whole genome shotgun (WGS) entry which is preliminary data.</text>
</comment>
<evidence type="ECO:0000313" key="3">
    <source>
        <dbReference type="EMBL" id="KAF9596375.1"/>
    </source>
</evidence>
<keyword evidence="4" id="KW-1185">Reference proteome</keyword>
<evidence type="ECO:0000259" key="2">
    <source>
        <dbReference type="Pfam" id="PF11443"/>
    </source>
</evidence>